<name>A0A0H3JG31_ECO57</name>
<reference evidence="1 2" key="1">
    <citation type="journal article" date="2000" name="Syst. Appl. Microbiol.">
        <title>Comparative analysis of the whole set of rRNA operons between an enterohemorrhagic Escherichia coli O157:H7 Sakai strain and an Escherichia coli K-12 strain MG1655.</title>
        <authorList>
            <person name="Ohnishi M."/>
            <person name="Murata T."/>
            <person name="Nakayama K."/>
            <person name="Kuhara S."/>
            <person name="Hattori M."/>
            <person name="Kurokawa K."/>
            <person name="Yasunaga T."/>
            <person name="Yokoyama K."/>
            <person name="Makino K."/>
            <person name="Shinagawa H."/>
            <person name="Hayashi T."/>
        </authorList>
    </citation>
    <scope>NUCLEOTIDE SEQUENCE [LARGE SCALE GENOMIC DNA]</scope>
    <source>
        <strain evidence="2">O157:H7 / Sakai / RIMD 0509952 / EHEC</strain>
    </source>
</reference>
<organism evidence="1 2">
    <name type="scientific">Escherichia coli O157:H7</name>
    <dbReference type="NCBI Taxonomy" id="83334"/>
    <lineage>
        <taxon>Bacteria</taxon>
        <taxon>Pseudomonadati</taxon>
        <taxon>Pseudomonadota</taxon>
        <taxon>Gammaproteobacteria</taxon>
        <taxon>Enterobacterales</taxon>
        <taxon>Enterobacteriaceae</taxon>
        <taxon>Escherichia</taxon>
    </lineage>
</organism>
<accession>A0A6M6VIW3</accession>
<reference evidence="1 2" key="2">
    <citation type="journal article" date="2001" name="DNA Res.">
        <title>Complete genome sequence of enterohemorrhagic Escherichia coli O157:H7 and genomic comparison with a laboratory strain K-12.</title>
        <authorList>
            <person name="Hayashi T."/>
            <person name="Makino K."/>
            <person name="Ohnishi M."/>
            <person name="Kurokawa K."/>
            <person name="Ishii K."/>
            <person name="Yokoyama K."/>
            <person name="Han C.G."/>
            <person name="Ohtsubo E."/>
            <person name="Nakayama K."/>
            <person name="Murata T."/>
            <person name="Tanaka M."/>
            <person name="Tobe T."/>
            <person name="Iida T."/>
            <person name="Takami H."/>
            <person name="Honda T."/>
            <person name="Sasakawa C."/>
            <person name="Ogasawara N."/>
            <person name="Yasunaga T."/>
            <person name="Kuhara S."/>
            <person name="Shiba T."/>
            <person name="Hattori M."/>
            <person name="Shinagawa H."/>
        </authorList>
    </citation>
    <scope>NUCLEOTIDE SEQUENCE [LARGE SCALE GENOMIC DNA]</scope>
    <source>
        <strain evidence="2">O157:H7 / Sakai / RIMD 0509952 / EHEC</strain>
    </source>
</reference>
<dbReference type="STRING" id="386585.gene:10365677"/>
<sequence>MRALCAVNGSHPENLRFWLKACPVVLRERFHQQCKCRFNWSTQQLCENMGLRRFGTMEERNRLQ</sequence>
<dbReference type="AlphaFoldDB" id="A0A0H3JG31"/>
<evidence type="ECO:0000313" key="2">
    <source>
        <dbReference type="Proteomes" id="UP000000558"/>
    </source>
</evidence>
<accession>A0A6M0JQ64</accession>
<proteinExistence type="predicted"/>
<evidence type="ECO:0000313" key="1">
    <source>
        <dbReference type="EMBL" id="BAB36071.1"/>
    </source>
</evidence>
<keyword evidence="2" id="KW-1185">Reference proteome</keyword>
<accession>A0A0H3JG31</accession>
<dbReference type="RefSeq" id="WP_115801851.1">
    <property type="nucleotide sequence ID" value="NZ_CP012802.1"/>
</dbReference>
<dbReference type="EMBL" id="BA000007">
    <property type="protein sequence ID" value="BAB36071.1"/>
    <property type="molecule type" value="Genomic_DNA"/>
</dbReference>
<dbReference type="HOGENOM" id="CLU_2860925_0_0_6"/>
<dbReference type="Proteomes" id="UP000000558">
    <property type="component" value="Chromosome"/>
</dbReference>
<gene>
    <name evidence="1" type="ORF">ECs_2648</name>
</gene>
<protein>
    <submittedName>
        <fullName evidence="1">Uncharacterized protein</fullName>
    </submittedName>
</protein>
<accession>A0A7Z3D7W8</accession>